<dbReference type="InterPro" id="IPR005829">
    <property type="entry name" value="Sugar_transporter_CS"/>
</dbReference>
<feature type="transmembrane region" description="Helical" evidence="5">
    <location>
        <begin position="82"/>
        <end position="100"/>
    </location>
</feature>
<keyword evidence="8" id="KW-1185">Reference proteome</keyword>
<comment type="subcellular location">
    <subcellularLocation>
        <location evidence="1">Cell membrane</location>
        <topology evidence="1">Multi-pass membrane protein</topology>
    </subcellularLocation>
</comment>
<evidence type="ECO:0000256" key="2">
    <source>
        <dbReference type="ARBA" id="ARBA00022692"/>
    </source>
</evidence>
<feature type="transmembrane region" description="Helical" evidence="5">
    <location>
        <begin position="168"/>
        <end position="191"/>
    </location>
</feature>
<dbReference type="Pfam" id="PF07690">
    <property type="entry name" value="MFS_1"/>
    <property type="match status" value="1"/>
</dbReference>
<feature type="transmembrane region" description="Helical" evidence="5">
    <location>
        <begin position="374"/>
        <end position="392"/>
    </location>
</feature>
<keyword evidence="4 5" id="KW-0472">Membrane</keyword>
<reference evidence="7 8" key="1">
    <citation type="submission" date="2016-10" db="EMBL/GenBank/DDBJ databases">
        <authorList>
            <person name="de Groot N.N."/>
        </authorList>
    </citation>
    <scope>NUCLEOTIDE SEQUENCE [LARGE SCALE GENOMIC DNA]</scope>
    <source>
        <strain evidence="7 8">DSM 20117</strain>
    </source>
</reference>
<dbReference type="InterPro" id="IPR020846">
    <property type="entry name" value="MFS_dom"/>
</dbReference>
<dbReference type="PROSITE" id="PS50850">
    <property type="entry name" value="MFS"/>
    <property type="match status" value="1"/>
</dbReference>
<evidence type="ECO:0000259" key="6">
    <source>
        <dbReference type="PROSITE" id="PS50850"/>
    </source>
</evidence>
<keyword evidence="2 5" id="KW-0812">Transmembrane</keyword>
<feature type="transmembrane region" description="Helical" evidence="5">
    <location>
        <begin position="140"/>
        <end position="162"/>
    </location>
</feature>
<dbReference type="GO" id="GO:0005886">
    <property type="term" value="C:plasma membrane"/>
    <property type="evidence" value="ECO:0007669"/>
    <property type="project" value="UniProtKB-SubCell"/>
</dbReference>
<evidence type="ECO:0000256" key="1">
    <source>
        <dbReference type="ARBA" id="ARBA00004651"/>
    </source>
</evidence>
<name>A0A1H1C5Q4_9MICC</name>
<feature type="transmembrane region" description="Helical" evidence="5">
    <location>
        <begin position="106"/>
        <end position="128"/>
    </location>
</feature>
<dbReference type="Proteomes" id="UP000181917">
    <property type="component" value="Unassembled WGS sequence"/>
</dbReference>
<feature type="transmembrane region" description="Helical" evidence="5">
    <location>
        <begin position="308"/>
        <end position="327"/>
    </location>
</feature>
<dbReference type="InterPro" id="IPR052714">
    <property type="entry name" value="MFS_Exporter"/>
</dbReference>
<feature type="transmembrane region" description="Helical" evidence="5">
    <location>
        <begin position="211"/>
        <end position="238"/>
    </location>
</feature>
<dbReference type="InterPro" id="IPR011701">
    <property type="entry name" value="MFS"/>
</dbReference>
<sequence>MSGSGRQSGKLWTKDFVLAIAVNLFISMVFYLLMTSMALYAVERFRASDTLAGLASSSFIIGSVFARIFAGWLLDVVGRRRLLLAALLVFVAASLLYIPAGSLPLLLALRIIHGMAFGAGSTAVAASVQTLIPPERRSEGTGYFGLSTTLSIALGPFLAVLLSAGGNYAGLFFFCAACSVAAFLIALAIRLPELPKRAGSGRKRGTGRRRISLAAVLEPGALPVSTVILVCGVAYSGFLAFLTSYALEQGIASAASMFFLVYAVAVLVSRLFVGRIHDRRGDNAIIYPALAVFAAGLGLLALEPAVWSVAAAGVLSGLGFGSLTPSIQAIAVTEAPEMRLGTATSTFYLMLDLGVGVGPVVLGALLPLTGYPGMFGALCVLVLATVVLYYIVHGRKHRPPRAA</sequence>
<evidence type="ECO:0000256" key="5">
    <source>
        <dbReference type="SAM" id="Phobius"/>
    </source>
</evidence>
<dbReference type="OrthoDB" id="9814001at2"/>
<dbReference type="STRING" id="37928.SAMN04489742_1750"/>
<dbReference type="KEGG" id="acry:AC20117_08610"/>
<proteinExistence type="predicted"/>
<feature type="transmembrane region" description="Helical" evidence="5">
    <location>
        <begin position="285"/>
        <end position="302"/>
    </location>
</feature>
<evidence type="ECO:0000313" key="7">
    <source>
        <dbReference type="EMBL" id="SDQ59439.1"/>
    </source>
</evidence>
<dbReference type="PANTHER" id="PTHR23531:SF2">
    <property type="entry name" value="PERMEASE"/>
    <property type="match status" value="1"/>
</dbReference>
<feature type="transmembrane region" description="Helical" evidence="5">
    <location>
        <begin position="51"/>
        <end position="70"/>
    </location>
</feature>
<feature type="domain" description="Major facilitator superfamily (MFS) profile" evidence="6">
    <location>
        <begin position="16"/>
        <end position="397"/>
    </location>
</feature>
<dbReference type="AlphaFoldDB" id="A0A1H1C5Q4"/>
<feature type="transmembrane region" description="Helical" evidence="5">
    <location>
        <begin position="16"/>
        <end position="39"/>
    </location>
</feature>
<dbReference type="InterPro" id="IPR036259">
    <property type="entry name" value="MFS_trans_sf"/>
</dbReference>
<dbReference type="CDD" id="cd17489">
    <property type="entry name" value="MFS_YfcJ_like"/>
    <property type="match status" value="1"/>
</dbReference>
<feature type="transmembrane region" description="Helical" evidence="5">
    <location>
        <begin position="250"/>
        <end position="273"/>
    </location>
</feature>
<evidence type="ECO:0000256" key="4">
    <source>
        <dbReference type="ARBA" id="ARBA00023136"/>
    </source>
</evidence>
<dbReference type="Gene3D" id="1.20.1250.20">
    <property type="entry name" value="MFS general substrate transporter like domains"/>
    <property type="match status" value="1"/>
</dbReference>
<protein>
    <submittedName>
        <fullName evidence="7">Predicted arabinose efflux permease, MFS family</fullName>
    </submittedName>
</protein>
<evidence type="ECO:0000313" key="8">
    <source>
        <dbReference type="Proteomes" id="UP000181917"/>
    </source>
</evidence>
<gene>
    <name evidence="7" type="ORF">SAMN04489742_1750</name>
</gene>
<dbReference type="PANTHER" id="PTHR23531">
    <property type="entry name" value="QUINOLENE RESISTANCE PROTEIN NORA"/>
    <property type="match status" value="1"/>
</dbReference>
<keyword evidence="3 5" id="KW-1133">Transmembrane helix</keyword>
<organism evidence="7 8">
    <name type="scientific">Crystallibacter crystallopoietes</name>
    <dbReference type="NCBI Taxonomy" id="37928"/>
    <lineage>
        <taxon>Bacteria</taxon>
        <taxon>Bacillati</taxon>
        <taxon>Actinomycetota</taxon>
        <taxon>Actinomycetes</taxon>
        <taxon>Micrococcales</taxon>
        <taxon>Micrococcaceae</taxon>
        <taxon>Crystallibacter</taxon>
    </lineage>
</organism>
<dbReference type="SUPFAM" id="SSF103473">
    <property type="entry name" value="MFS general substrate transporter"/>
    <property type="match status" value="1"/>
</dbReference>
<evidence type="ECO:0000256" key="3">
    <source>
        <dbReference type="ARBA" id="ARBA00022989"/>
    </source>
</evidence>
<dbReference type="RefSeq" id="WP_074700082.1">
    <property type="nucleotide sequence ID" value="NZ_CP018863.1"/>
</dbReference>
<dbReference type="PROSITE" id="PS00216">
    <property type="entry name" value="SUGAR_TRANSPORT_1"/>
    <property type="match status" value="1"/>
</dbReference>
<dbReference type="GO" id="GO:0022857">
    <property type="term" value="F:transmembrane transporter activity"/>
    <property type="evidence" value="ECO:0007669"/>
    <property type="project" value="InterPro"/>
</dbReference>
<accession>A0A1H1C5Q4</accession>
<feature type="transmembrane region" description="Helical" evidence="5">
    <location>
        <begin position="347"/>
        <end position="368"/>
    </location>
</feature>
<dbReference type="EMBL" id="FNKH01000002">
    <property type="protein sequence ID" value="SDQ59439.1"/>
    <property type="molecule type" value="Genomic_DNA"/>
</dbReference>